<evidence type="ECO:0000256" key="3">
    <source>
        <dbReference type="ARBA" id="ARBA00022777"/>
    </source>
</evidence>
<dbReference type="GO" id="GO:0006797">
    <property type="term" value="P:polyphosphate metabolic process"/>
    <property type="evidence" value="ECO:0007669"/>
    <property type="project" value="InterPro"/>
</dbReference>
<dbReference type="AlphaFoldDB" id="A0A6N8JBS8"/>
<dbReference type="GO" id="GO:0008976">
    <property type="term" value="F:polyphosphate kinase activity"/>
    <property type="evidence" value="ECO:0007669"/>
    <property type="project" value="InterPro"/>
</dbReference>
<keyword evidence="2" id="KW-0808">Transferase</keyword>
<dbReference type="Pfam" id="PF03976">
    <property type="entry name" value="PPK2"/>
    <property type="match status" value="1"/>
</dbReference>
<feature type="domain" description="Polyphosphate kinase-2-related" evidence="4">
    <location>
        <begin position="17"/>
        <end position="237"/>
    </location>
</feature>
<organism evidence="5 6">
    <name type="scientific">Chitinophaga oryziterrae</name>
    <dbReference type="NCBI Taxonomy" id="1031224"/>
    <lineage>
        <taxon>Bacteria</taxon>
        <taxon>Pseudomonadati</taxon>
        <taxon>Bacteroidota</taxon>
        <taxon>Chitinophagia</taxon>
        <taxon>Chitinophagales</taxon>
        <taxon>Chitinophagaceae</taxon>
        <taxon>Chitinophaga</taxon>
    </lineage>
</organism>
<accession>A0A6N8JBS8</accession>
<proteinExistence type="inferred from homology"/>
<evidence type="ECO:0000256" key="1">
    <source>
        <dbReference type="ARBA" id="ARBA00009924"/>
    </source>
</evidence>
<keyword evidence="3 5" id="KW-0418">Kinase</keyword>
<protein>
    <submittedName>
        <fullName evidence="5">Polyphosphate kinase</fullName>
    </submittedName>
</protein>
<gene>
    <name evidence="5" type="ORF">GO495_19330</name>
</gene>
<name>A0A6N8JBS8_9BACT</name>
<dbReference type="PANTHER" id="PTHR34383:SF3">
    <property type="entry name" value="POLYPHOSPHATE:AMP PHOSPHOTRANSFERASE"/>
    <property type="match status" value="1"/>
</dbReference>
<sequence>MSKIKLSDISTTGPKKLDEDKIKADTEGMLIQLDELQNLLYAERKWAVLIVIQGMDASGKDGLVSHVMSRMNPLGVNVQPFKAPTPEEAGHDFLWRIHKYAPAKGMIQVFNRSHYEDILVQRVHKWIDDKTAHKRMDAINDFERLLVQHNHTKILKFYLHVSEEEQMERLKERTQNPRKMWKYNENDIKEAALWKKYMKVYEEAFEKCNEIPWTIVPSDHNWYKEYIVAKTLRDTLVSLKMKYPVLPK</sequence>
<dbReference type="OrthoDB" id="9775224at2"/>
<keyword evidence="6" id="KW-1185">Reference proteome</keyword>
<dbReference type="NCBIfam" id="TIGR03709">
    <property type="entry name" value="PPK2_rel_1"/>
    <property type="match status" value="1"/>
</dbReference>
<dbReference type="InterPro" id="IPR027417">
    <property type="entry name" value="P-loop_NTPase"/>
</dbReference>
<dbReference type="InterPro" id="IPR022488">
    <property type="entry name" value="PPK2-related"/>
</dbReference>
<comment type="similarity">
    <text evidence="1">Belongs to the polyphosphate kinase 2 (PPK2) family. Class I subfamily.</text>
</comment>
<dbReference type="SUPFAM" id="SSF52540">
    <property type="entry name" value="P-loop containing nucleoside triphosphate hydrolases"/>
    <property type="match status" value="1"/>
</dbReference>
<dbReference type="PIRSF" id="PIRSF028756">
    <property type="entry name" value="PPK2_prd"/>
    <property type="match status" value="1"/>
</dbReference>
<reference evidence="5 6" key="1">
    <citation type="submission" date="2019-12" db="EMBL/GenBank/DDBJ databases">
        <title>The draft genomic sequence of strain Chitinophaga oryziterrae JCM 16595.</title>
        <authorList>
            <person name="Zhang X."/>
        </authorList>
    </citation>
    <scope>NUCLEOTIDE SEQUENCE [LARGE SCALE GENOMIC DNA]</scope>
    <source>
        <strain evidence="5 6">JCM 16595</strain>
    </source>
</reference>
<evidence type="ECO:0000313" key="6">
    <source>
        <dbReference type="Proteomes" id="UP000468388"/>
    </source>
</evidence>
<evidence type="ECO:0000259" key="4">
    <source>
        <dbReference type="Pfam" id="PF03976"/>
    </source>
</evidence>
<dbReference type="EMBL" id="WRXO01000005">
    <property type="protein sequence ID" value="MVT42755.1"/>
    <property type="molecule type" value="Genomic_DNA"/>
</dbReference>
<comment type="caution">
    <text evidence="5">The sequence shown here is derived from an EMBL/GenBank/DDBJ whole genome shotgun (WGS) entry which is preliminary data.</text>
</comment>
<dbReference type="RefSeq" id="WP_157301361.1">
    <property type="nucleotide sequence ID" value="NZ_BAAAZB010000002.1"/>
</dbReference>
<evidence type="ECO:0000256" key="2">
    <source>
        <dbReference type="ARBA" id="ARBA00022679"/>
    </source>
</evidence>
<dbReference type="InterPro" id="IPR022300">
    <property type="entry name" value="PPK2-rel_1"/>
</dbReference>
<dbReference type="InterPro" id="IPR016898">
    <property type="entry name" value="Polyphosphate_phosphotransfera"/>
</dbReference>
<evidence type="ECO:0000313" key="5">
    <source>
        <dbReference type="EMBL" id="MVT42755.1"/>
    </source>
</evidence>
<dbReference type="Proteomes" id="UP000468388">
    <property type="component" value="Unassembled WGS sequence"/>
</dbReference>
<dbReference type="Gene3D" id="3.40.50.300">
    <property type="entry name" value="P-loop containing nucleotide triphosphate hydrolases"/>
    <property type="match status" value="1"/>
</dbReference>
<dbReference type="PANTHER" id="PTHR34383">
    <property type="entry name" value="POLYPHOSPHATE:AMP PHOSPHOTRANSFERASE-RELATED"/>
    <property type="match status" value="1"/>
</dbReference>